<organism evidence="2 3">
    <name type="scientific">Apatococcus lobatus</name>
    <dbReference type="NCBI Taxonomy" id="904363"/>
    <lineage>
        <taxon>Eukaryota</taxon>
        <taxon>Viridiplantae</taxon>
        <taxon>Chlorophyta</taxon>
        <taxon>core chlorophytes</taxon>
        <taxon>Trebouxiophyceae</taxon>
        <taxon>Chlorellales</taxon>
        <taxon>Chlorellaceae</taxon>
        <taxon>Apatococcus</taxon>
    </lineage>
</organism>
<evidence type="ECO:0000313" key="3">
    <source>
        <dbReference type="Proteomes" id="UP001438707"/>
    </source>
</evidence>
<name>A0AAW1S607_9CHLO</name>
<reference evidence="2 3" key="1">
    <citation type="journal article" date="2024" name="Nat. Commun.">
        <title>Phylogenomics reveals the evolutionary origins of lichenization in chlorophyte algae.</title>
        <authorList>
            <person name="Puginier C."/>
            <person name="Libourel C."/>
            <person name="Otte J."/>
            <person name="Skaloud P."/>
            <person name="Haon M."/>
            <person name="Grisel S."/>
            <person name="Petersen M."/>
            <person name="Berrin J.G."/>
            <person name="Delaux P.M."/>
            <person name="Dal Grande F."/>
            <person name="Keller J."/>
        </authorList>
    </citation>
    <scope>NUCLEOTIDE SEQUENCE [LARGE SCALE GENOMIC DNA]</scope>
    <source>
        <strain evidence="2 3">SAG 2145</strain>
    </source>
</reference>
<dbReference type="Proteomes" id="UP001438707">
    <property type="component" value="Unassembled WGS sequence"/>
</dbReference>
<proteinExistence type="predicted"/>
<dbReference type="AlphaFoldDB" id="A0AAW1S607"/>
<feature type="compositionally biased region" description="Low complexity" evidence="1">
    <location>
        <begin position="104"/>
        <end position="125"/>
    </location>
</feature>
<comment type="caution">
    <text evidence="2">The sequence shown here is derived from an EMBL/GenBank/DDBJ whole genome shotgun (WGS) entry which is preliminary data.</text>
</comment>
<accession>A0AAW1S607</accession>
<dbReference type="Pfam" id="PF10036">
    <property type="entry name" value="RLL"/>
    <property type="match status" value="1"/>
</dbReference>
<gene>
    <name evidence="2" type="ORF">WJX74_010795</name>
</gene>
<dbReference type="InterPro" id="IPR019265">
    <property type="entry name" value="RTRAF"/>
</dbReference>
<evidence type="ECO:0000313" key="2">
    <source>
        <dbReference type="EMBL" id="KAK9841718.1"/>
    </source>
</evidence>
<protein>
    <submittedName>
        <fullName evidence="2">Uncharacterized protein</fullName>
    </submittedName>
</protein>
<feature type="region of interest" description="Disordered" evidence="1">
    <location>
        <begin position="103"/>
        <end position="125"/>
    </location>
</feature>
<keyword evidence="3" id="KW-1185">Reference proteome</keyword>
<dbReference type="EMBL" id="JALJOS010000003">
    <property type="protein sequence ID" value="KAK9841718.1"/>
    <property type="molecule type" value="Genomic_DNA"/>
</dbReference>
<sequence length="254" mass="28012">MAQAHALLTALGYPSLETVDLSQQQTVRQVVSWLESRKIRQYKIEQRKGIGDSSASDWEKHFSQYLQDLECPIPFEADAAPSLLDWLLHHAVSLEYQDAAPKMSIPESSSTPEASSGPSEPAFTFPDVSNDDVSSSLLALVQKLHLQSPENSLIDQLKACRNLVTLQLLPSVSNAHAQEVSAEAMHKLDKLDSRTFPLGFTTGDKQLDVAATVLRMLFIKDLRLLQSSVDESIVAIQEFTANPRTDSALGRIGR</sequence>
<dbReference type="PANTHER" id="PTHR15924">
    <property type="entry name" value="CLE"/>
    <property type="match status" value="1"/>
</dbReference>
<evidence type="ECO:0000256" key="1">
    <source>
        <dbReference type="SAM" id="MobiDB-lite"/>
    </source>
</evidence>